<protein>
    <submittedName>
        <fullName evidence="1">Uncharacterized protein</fullName>
    </submittedName>
</protein>
<name>A0ACB9FEI2_ARCLA</name>
<accession>A0ACB9FEI2</accession>
<sequence length="96" mass="10573">MFDSSATEDQAVMNSRFGSFNKQRSQSFIDRGARANMNLQSINQSSTYSKWGSPDGNLERMVAGDGDLNLFLVSEMVVGDGDLDLFLMLGGLIWIV</sequence>
<evidence type="ECO:0000313" key="2">
    <source>
        <dbReference type="Proteomes" id="UP001055879"/>
    </source>
</evidence>
<organism evidence="1 2">
    <name type="scientific">Arctium lappa</name>
    <name type="common">Greater burdock</name>
    <name type="synonym">Lappa major</name>
    <dbReference type="NCBI Taxonomy" id="4217"/>
    <lineage>
        <taxon>Eukaryota</taxon>
        <taxon>Viridiplantae</taxon>
        <taxon>Streptophyta</taxon>
        <taxon>Embryophyta</taxon>
        <taxon>Tracheophyta</taxon>
        <taxon>Spermatophyta</taxon>
        <taxon>Magnoliopsida</taxon>
        <taxon>eudicotyledons</taxon>
        <taxon>Gunneridae</taxon>
        <taxon>Pentapetalae</taxon>
        <taxon>asterids</taxon>
        <taxon>campanulids</taxon>
        <taxon>Asterales</taxon>
        <taxon>Asteraceae</taxon>
        <taxon>Carduoideae</taxon>
        <taxon>Cardueae</taxon>
        <taxon>Arctiinae</taxon>
        <taxon>Arctium</taxon>
    </lineage>
</organism>
<proteinExistence type="predicted"/>
<dbReference type="EMBL" id="CM042047">
    <property type="protein sequence ID" value="KAI3769694.1"/>
    <property type="molecule type" value="Genomic_DNA"/>
</dbReference>
<reference evidence="2" key="1">
    <citation type="journal article" date="2022" name="Mol. Ecol. Resour.">
        <title>The genomes of chicory, endive, great burdock and yacon provide insights into Asteraceae palaeo-polyploidization history and plant inulin production.</title>
        <authorList>
            <person name="Fan W."/>
            <person name="Wang S."/>
            <person name="Wang H."/>
            <person name="Wang A."/>
            <person name="Jiang F."/>
            <person name="Liu H."/>
            <person name="Zhao H."/>
            <person name="Xu D."/>
            <person name="Zhang Y."/>
        </authorList>
    </citation>
    <scope>NUCLEOTIDE SEQUENCE [LARGE SCALE GENOMIC DNA]</scope>
    <source>
        <strain evidence="2">cv. Niubang</strain>
    </source>
</reference>
<dbReference type="Proteomes" id="UP001055879">
    <property type="component" value="Linkage Group LG01"/>
</dbReference>
<comment type="caution">
    <text evidence="1">The sequence shown here is derived from an EMBL/GenBank/DDBJ whole genome shotgun (WGS) entry which is preliminary data.</text>
</comment>
<evidence type="ECO:0000313" key="1">
    <source>
        <dbReference type="EMBL" id="KAI3769694.1"/>
    </source>
</evidence>
<gene>
    <name evidence="1" type="ORF">L6452_00804</name>
</gene>
<reference evidence="1 2" key="2">
    <citation type="journal article" date="2022" name="Mol. Ecol. Resour.">
        <title>The genomes of chicory, endive, great burdock and yacon provide insights into Asteraceae paleo-polyploidization history and plant inulin production.</title>
        <authorList>
            <person name="Fan W."/>
            <person name="Wang S."/>
            <person name="Wang H."/>
            <person name="Wang A."/>
            <person name="Jiang F."/>
            <person name="Liu H."/>
            <person name="Zhao H."/>
            <person name="Xu D."/>
            <person name="Zhang Y."/>
        </authorList>
    </citation>
    <scope>NUCLEOTIDE SEQUENCE [LARGE SCALE GENOMIC DNA]</scope>
    <source>
        <strain evidence="2">cv. Niubang</strain>
    </source>
</reference>
<keyword evidence="2" id="KW-1185">Reference proteome</keyword>